<dbReference type="AlphaFoldDB" id="A0A1Q5PK92"/>
<dbReference type="Gene3D" id="3.40.1360.10">
    <property type="match status" value="1"/>
</dbReference>
<evidence type="ECO:0000256" key="2">
    <source>
        <dbReference type="ARBA" id="ARBA00022763"/>
    </source>
</evidence>
<dbReference type="SUPFAM" id="SSF111304">
    <property type="entry name" value="Recombination protein RecR"/>
    <property type="match status" value="1"/>
</dbReference>
<evidence type="ECO:0000259" key="8">
    <source>
        <dbReference type="PROSITE" id="PS50880"/>
    </source>
</evidence>
<sequence>MNSVYEGAIQDLIDELGQLPGVGPKSAQRIAFHIMEAETEDVERLRAALAAVKTRVKHCETCGNLAEGEQCSICLDPRRDQSTICVIEQAPDVQAIERTHAYRGLYHVLGGAIDPIRGIGPEQLRIRQLLARLQNSEVKEIVIATDPNIEGEATATYLARMLETMNIPTSRLALGLPVGGDLEYADEITLSRAFEGRRIM</sequence>
<dbReference type="InterPro" id="IPR006171">
    <property type="entry name" value="TOPRIM_dom"/>
</dbReference>
<comment type="similarity">
    <text evidence="7">Belongs to the RecR family.</text>
</comment>
<evidence type="ECO:0000313" key="10">
    <source>
        <dbReference type="Proteomes" id="UP000186785"/>
    </source>
</evidence>
<dbReference type="PANTHER" id="PTHR30446">
    <property type="entry name" value="RECOMBINATION PROTEIN RECR"/>
    <property type="match status" value="1"/>
</dbReference>
<dbReference type="SMART" id="SM00493">
    <property type="entry name" value="TOPRIM"/>
    <property type="match status" value="1"/>
</dbReference>
<dbReference type="Pfam" id="PF13662">
    <property type="entry name" value="Toprim_4"/>
    <property type="match status" value="1"/>
</dbReference>
<gene>
    <name evidence="7" type="primary">recR</name>
    <name evidence="9" type="ORF">BSR29_07200</name>
</gene>
<keyword evidence="3 7" id="KW-0863">Zinc-finger</keyword>
<dbReference type="Pfam" id="PF21175">
    <property type="entry name" value="RecR_C"/>
    <property type="match status" value="1"/>
</dbReference>
<dbReference type="PROSITE" id="PS50880">
    <property type="entry name" value="TOPRIM"/>
    <property type="match status" value="1"/>
</dbReference>
<comment type="function">
    <text evidence="7">May play a role in DNA repair. It seems to be involved in an RecBC-independent recombinational process of DNA repair. It may act with RecF and RecO.</text>
</comment>
<feature type="domain" description="Toprim" evidence="8">
    <location>
        <begin position="82"/>
        <end position="177"/>
    </location>
</feature>
<dbReference type="CDD" id="cd01025">
    <property type="entry name" value="TOPRIM_recR"/>
    <property type="match status" value="1"/>
</dbReference>
<proteinExistence type="inferred from homology"/>
<keyword evidence="1 7" id="KW-0479">Metal-binding</keyword>
<accession>A0A1Q5PK92</accession>
<evidence type="ECO:0000256" key="7">
    <source>
        <dbReference type="HAMAP-Rule" id="MF_00017"/>
    </source>
</evidence>
<evidence type="ECO:0000256" key="4">
    <source>
        <dbReference type="ARBA" id="ARBA00022833"/>
    </source>
</evidence>
<dbReference type="InterPro" id="IPR034137">
    <property type="entry name" value="TOPRIM_RecR"/>
</dbReference>
<organism evidence="9 10">
    <name type="scientific">Boudabousia liubingyangii</name>
    <dbReference type="NCBI Taxonomy" id="1921764"/>
    <lineage>
        <taxon>Bacteria</taxon>
        <taxon>Bacillati</taxon>
        <taxon>Actinomycetota</taxon>
        <taxon>Actinomycetes</taxon>
        <taxon>Actinomycetales</taxon>
        <taxon>Actinomycetaceae</taxon>
        <taxon>Boudabousia</taxon>
    </lineage>
</organism>
<dbReference type="Pfam" id="PF02132">
    <property type="entry name" value="RecR_ZnF"/>
    <property type="match status" value="1"/>
</dbReference>
<keyword evidence="10" id="KW-1185">Reference proteome</keyword>
<keyword evidence="6 7" id="KW-0234">DNA repair</keyword>
<dbReference type="InterPro" id="IPR015967">
    <property type="entry name" value="Rcmb_RecR_Znf"/>
</dbReference>
<protein>
    <recommendedName>
        <fullName evidence="7">Recombination protein RecR</fullName>
    </recommendedName>
</protein>
<reference evidence="9 10" key="1">
    <citation type="submission" date="2016-11" db="EMBL/GenBank/DDBJ databases">
        <title>Actinomyces gypaetusis sp. nov. isolated from the vulture Gypaetus barbatus in Qinghai Tibet Plateau China.</title>
        <authorList>
            <person name="Meng X."/>
        </authorList>
    </citation>
    <scope>NUCLEOTIDE SEQUENCE [LARGE SCALE GENOMIC DNA]</scope>
    <source>
        <strain evidence="9 10">VUL4_2</strain>
    </source>
</reference>
<dbReference type="HAMAP" id="MF_00017">
    <property type="entry name" value="RecR"/>
    <property type="match status" value="1"/>
</dbReference>
<dbReference type="Gene3D" id="1.10.8.420">
    <property type="entry name" value="RecR Domain 1"/>
    <property type="match status" value="1"/>
</dbReference>
<dbReference type="EMBL" id="MQSV01000005">
    <property type="protein sequence ID" value="OKL46602.1"/>
    <property type="molecule type" value="Genomic_DNA"/>
</dbReference>
<dbReference type="InterPro" id="IPR000093">
    <property type="entry name" value="DNA_Rcmb_RecR"/>
</dbReference>
<comment type="caution">
    <text evidence="9">The sequence shown here is derived from an EMBL/GenBank/DDBJ whole genome shotgun (WGS) entry which is preliminary data.</text>
</comment>
<dbReference type="PROSITE" id="PS01300">
    <property type="entry name" value="RECR"/>
    <property type="match status" value="1"/>
</dbReference>
<dbReference type="Gene3D" id="6.10.250.240">
    <property type="match status" value="1"/>
</dbReference>
<name>A0A1Q5PK92_9ACTO</name>
<dbReference type="InterPro" id="IPR023627">
    <property type="entry name" value="Rcmb_RecR"/>
</dbReference>
<evidence type="ECO:0000256" key="1">
    <source>
        <dbReference type="ARBA" id="ARBA00022723"/>
    </source>
</evidence>
<keyword evidence="5 7" id="KW-0233">DNA recombination</keyword>
<dbReference type="OrthoDB" id="9802672at2"/>
<dbReference type="STRING" id="1921764.BSR28_05080"/>
<dbReference type="GO" id="GO:0006310">
    <property type="term" value="P:DNA recombination"/>
    <property type="evidence" value="ECO:0007669"/>
    <property type="project" value="UniProtKB-UniRule"/>
</dbReference>
<dbReference type="GO" id="GO:0008270">
    <property type="term" value="F:zinc ion binding"/>
    <property type="evidence" value="ECO:0007669"/>
    <property type="project" value="UniProtKB-KW"/>
</dbReference>
<dbReference type="Pfam" id="PF21176">
    <property type="entry name" value="RecR_HhH"/>
    <property type="match status" value="1"/>
</dbReference>
<dbReference type="RefSeq" id="WP_073709627.1">
    <property type="nucleotide sequence ID" value="NZ_MQSU01000003.1"/>
</dbReference>
<dbReference type="GO" id="GO:0006281">
    <property type="term" value="P:DNA repair"/>
    <property type="evidence" value="ECO:0007669"/>
    <property type="project" value="UniProtKB-UniRule"/>
</dbReference>
<dbReference type="NCBIfam" id="TIGR00615">
    <property type="entry name" value="recR"/>
    <property type="match status" value="1"/>
</dbReference>
<keyword evidence="4 7" id="KW-0862">Zinc</keyword>
<evidence type="ECO:0000256" key="5">
    <source>
        <dbReference type="ARBA" id="ARBA00023172"/>
    </source>
</evidence>
<dbReference type="PANTHER" id="PTHR30446:SF0">
    <property type="entry name" value="RECOMBINATION PROTEIN RECR"/>
    <property type="match status" value="1"/>
</dbReference>
<evidence type="ECO:0000256" key="3">
    <source>
        <dbReference type="ARBA" id="ARBA00022771"/>
    </source>
</evidence>
<dbReference type="GO" id="GO:0003677">
    <property type="term" value="F:DNA binding"/>
    <property type="evidence" value="ECO:0007669"/>
    <property type="project" value="UniProtKB-UniRule"/>
</dbReference>
<feature type="zinc finger region" description="C4-type" evidence="7">
    <location>
        <begin position="59"/>
        <end position="74"/>
    </location>
</feature>
<evidence type="ECO:0000256" key="6">
    <source>
        <dbReference type="ARBA" id="ARBA00023204"/>
    </source>
</evidence>
<dbReference type="Gene3D" id="3.30.60.80">
    <property type="match status" value="1"/>
</dbReference>
<keyword evidence="2 7" id="KW-0227">DNA damage</keyword>
<dbReference type="Proteomes" id="UP000186785">
    <property type="component" value="Unassembled WGS sequence"/>
</dbReference>
<evidence type="ECO:0000313" key="9">
    <source>
        <dbReference type="EMBL" id="OKL46602.1"/>
    </source>
</evidence>